<gene>
    <name evidence="9" type="ORF">NSE01_32950</name>
</gene>
<keyword evidence="4 6" id="KW-0472">Membrane</keyword>
<feature type="region of interest" description="Disordered" evidence="5">
    <location>
        <begin position="437"/>
        <end position="468"/>
    </location>
</feature>
<protein>
    <recommendedName>
        <fullName evidence="11">O-antigen polymerase</fullName>
    </recommendedName>
</protein>
<dbReference type="InterPro" id="IPR017528">
    <property type="entry name" value="CHP03097O-antigen_lig-rel"/>
</dbReference>
<dbReference type="RefSeq" id="WP_147160777.1">
    <property type="nucleotide sequence ID" value="NZ_BJYR01000022.1"/>
</dbReference>
<feature type="transmembrane region" description="Helical" evidence="6">
    <location>
        <begin position="76"/>
        <end position="93"/>
    </location>
</feature>
<feature type="transmembrane region" description="Helical" evidence="6">
    <location>
        <begin position="200"/>
        <end position="217"/>
    </location>
</feature>
<dbReference type="NCBIfam" id="TIGR03097">
    <property type="entry name" value="PEP_O_lig_1"/>
    <property type="match status" value="1"/>
</dbReference>
<comment type="subcellular location">
    <subcellularLocation>
        <location evidence="1">Membrane</location>
        <topology evidence="1">Multi-pass membrane protein</topology>
    </subcellularLocation>
</comment>
<evidence type="ECO:0000256" key="2">
    <source>
        <dbReference type="ARBA" id="ARBA00022692"/>
    </source>
</evidence>
<dbReference type="GO" id="GO:0016020">
    <property type="term" value="C:membrane"/>
    <property type="evidence" value="ECO:0007669"/>
    <property type="project" value="UniProtKB-SubCell"/>
</dbReference>
<evidence type="ECO:0000256" key="6">
    <source>
        <dbReference type="SAM" id="Phobius"/>
    </source>
</evidence>
<evidence type="ECO:0000256" key="3">
    <source>
        <dbReference type="ARBA" id="ARBA00022989"/>
    </source>
</evidence>
<dbReference type="PANTHER" id="PTHR37422">
    <property type="entry name" value="TEICHURONIC ACID BIOSYNTHESIS PROTEIN TUAE"/>
    <property type="match status" value="1"/>
</dbReference>
<evidence type="ECO:0000256" key="1">
    <source>
        <dbReference type="ARBA" id="ARBA00004141"/>
    </source>
</evidence>
<feature type="transmembrane region" description="Helical" evidence="6">
    <location>
        <begin position="128"/>
        <end position="146"/>
    </location>
</feature>
<dbReference type="AlphaFoldDB" id="A0A512AP26"/>
<evidence type="ECO:0000259" key="8">
    <source>
        <dbReference type="Pfam" id="PF19358"/>
    </source>
</evidence>
<name>A0A512AP26_9SPHN</name>
<evidence type="ECO:0000313" key="10">
    <source>
        <dbReference type="Proteomes" id="UP000321464"/>
    </source>
</evidence>
<dbReference type="InterPro" id="IPR007016">
    <property type="entry name" value="O-antigen_ligase-rel_domated"/>
</dbReference>
<organism evidence="9 10">
    <name type="scientific">Novosphingobium sediminis</name>
    <dbReference type="NCBI Taxonomy" id="707214"/>
    <lineage>
        <taxon>Bacteria</taxon>
        <taxon>Pseudomonadati</taxon>
        <taxon>Pseudomonadota</taxon>
        <taxon>Alphaproteobacteria</taxon>
        <taxon>Sphingomonadales</taxon>
        <taxon>Sphingomonadaceae</taxon>
        <taxon>Novosphingobium</taxon>
    </lineage>
</organism>
<feature type="transmembrane region" description="Helical" evidence="6">
    <location>
        <begin position="43"/>
        <end position="64"/>
    </location>
</feature>
<keyword evidence="3 6" id="KW-1133">Transmembrane helix</keyword>
<reference evidence="9 10" key="1">
    <citation type="submission" date="2019-07" db="EMBL/GenBank/DDBJ databases">
        <title>Whole genome shotgun sequence of Novosphingobium sediminis NBRC 106119.</title>
        <authorList>
            <person name="Hosoyama A."/>
            <person name="Uohara A."/>
            <person name="Ohji S."/>
            <person name="Ichikawa N."/>
        </authorList>
    </citation>
    <scope>NUCLEOTIDE SEQUENCE [LARGE SCALE GENOMIC DNA]</scope>
    <source>
        <strain evidence="9 10">NBRC 106119</strain>
    </source>
</reference>
<feature type="transmembrane region" description="Helical" evidence="6">
    <location>
        <begin position="105"/>
        <end position="121"/>
    </location>
</feature>
<keyword evidence="2 6" id="KW-0812">Transmembrane</keyword>
<dbReference type="Proteomes" id="UP000321464">
    <property type="component" value="Unassembled WGS sequence"/>
</dbReference>
<comment type="caution">
    <text evidence="9">The sequence shown here is derived from an EMBL/GenBank/DDBJ whole genome shotgun (WGS) entry which is preliminary data.</text>
</comment>
<sequence length="468" mass="51534">MLNLFLTAFVAAFLAAGIRRPFVFVLAYAYIDIVAPQKVSWGFLQSIPISLIAFLGAVTAWAVAEDKNGIRFSPRQFVLLLLLIYCGLTTRSADFPDDALEKWGWVWKALIFALFLPLTVRTRLRIEALALVMVLSLGTIVIGGGIKTVFGGGGYGQLKLLVNDNTGIYEGSTLSTVAVGTIPLIAWLARYGTIFRPGKLVTLFALALAFSCSLIPVGTQTRTGLICLVILIALSMRAVKRPLLYMGIIAAFGTAAVPLLPQSYLERMNTIENHKSDQSASTRMAVWKWTIDFAKTHPFGGGFEAYRQNSVSYDTIKAENAGDNNTAIETERIEEKARAYHSGYFEMLGEQGYPGLALWLILHLSGLLQLELIQRRLRRRTDLYSRSDRSLALALQSGHCVYLFGALFVGIAFQPFIFMLIGLQIALAMQVSRRLAPPSEWQRRKARPAPAQTPEPGEAPNLPGSLAR</sequence>
<feature type="domain" description="DUF5935" evidence="8">
    <location>
        <begin position="1"/>
        <end position="193"/>
    </location>
</feature>
<dbReference type="PANTHER" id="PTHR37422:SF13">
    <property type="entry name" value="LIPOPOLYSACCHARIDE BIOSYNTHESIS PROTEIN PA4999-RELATED"/>
    <property type="match status" value="1"/>
</dbReference>
<dbReference type="InterPro" id="IPR045979">
    <property type="entry name" value="DUF5935"/>
</dbReference>
<dbReference type="Pfam" id="PF19358">
    <property type="entry name" value="DUF5935"/>
    <property type="match status" value="1"/>
</dbReference>
<feature type="transmembrane region" description="Helical" evidence="6">
    <location>
        <begin position="244"/>
        <end position="261"/>
    </location>
</feature>
<accession>A0A512AP26</accession>
<dbReference type="OrthoDB" id="9772644at2"/>
<evidence type="ECO:0000313" key="9">
    <source>
        <dbReference type="EMBL" id="GEO01463.1"/>
    </source>
</evidence>
<proteinExistence type="predicted"/>
<evidence type="ECO:0000259" key="7">
    <source>
        <dbReference type="Pfam" id="PF04932"/>
    </source>
</evidence>
<keyword evidence="10" id="KW-1185">Reference proteome</keyword>
<feature type="transmembrane region" description="Helical" evidence="6">
    <location>
        <begin position="166"/>
        <end position="188"/>
    </location>
</feature>
<evidence type="ECO:0000256" key="4">
    <source>
        <dbReference type="ARBA" id="ARBA00023136"/>
    </source>
</evidence>
<evidence type="ECO:0000256" key="5">
    <source>
        <dbReference type="SAM" id="MobiDB-lite"/>
    </source>
</evidence>
<feature type="domain" description="O-antigen ligase-related" evidence="7">
    <location>
        <begin position="208"/>
        <end position="360"/>
    </location>
</feature>
<dbReference type="EMBL" id="BJYR01000022">
    <property type="protein sequence ID" value="GEO01463.1"/>
    <property type="molecule type" value="Genomic_DNA"/>
</dbReference>
<evidence type="ECO:0008006" key="11">
    <source>
        <dbReference type="Google" id="ProtNLM"/>
    </source>
</evidence>
<dbReference type="Pfam" id="PF04932">
    <property type="entry name" value="Wzy_C"/>
    <property type="match status" value="1"/>
</dbReference>
<dbReference type="InterPro" id="IPR051533">
    <property type="entry name" value="WaaL-like"/>
</dbReference>